<evidence type="ECO:0000256" key="2">
    <source>
        <dbReference type="ARBA" id="ARBA00022448"/>
    </source>
</evidence>
<keyword evidence="3" id="KW-1003">Cell membrane</keyword>
<dbReference type="GO" id="GO:0044874">
    <property type="term" value="P:lipoprotein localization to outer membrane"/>
    <property type="evidence" value="ECO:0007669"/>
    <property type="project" value="UniProtKB-ARBA"/>
</dbReference>
<dbReference type="Gene3D" id="3.40.50.300">
    <property type="entry name" value="P-loop containing nucleotide triphosphate hydrolases"/>
    <property type="match status" value="1"/>
</dbReference>
<dbReference type="SUPFAM" id="SSF52540">
    <property type="entry name" value="P-loop containing nucleoside triphosphate hydrolases"/>
    <property type="match status" value="1"/>
</dbReference>
<evidence type="ECO:0000256" key="5">
    <source>
        <dbReference type="ARBA" id="ARBA00022840"/>
    </source>
</evidence>
<evidence type="ECO:0000313" key="9">
    <source>
        <dbReference type="EMBL" id="AXJ01009.1"/>
    </source>
</evidence>
<dbReference type="GO" id="GO:0089705">
    <property type="term" value="P:protein localization to outer membrane"/>
    <property type="evidence" value="ECO:0007669"/>
    <property type="project" value="UniProtKB-ARBA"/>
</dbReference>
<evidence type="ECO:0000256" key="3">
    <source>
        <dbReference type="ARBA" id="ARBA00022475"/>
    </source>
</evidence>
<gene>
    <name evidence="9" type="ORF">CYPRO_1759</name>
</gene>
<evidence type="ECO:0000256" key="4">
    <source>
        <dbReference type="ARBA" id="ARBA00022741"/>
    </source>
</evidence>
<dbReference type="KEGG" id="cprv:CYPRO_1759"/>
<reference evidence="9 10" key="1">
    <citation type="submission" date="2018-03" db="EMBL/GenBank/DDBJ databases">
        <title>Phenotypic and genomic properties of Cyclonatronum proteinivorum gen. nov., sp. nov., a haloalkaliphilic bacteroidete from soda lakes possessing Na+-translocating rhodopsin.</title>
        <authorList>
            <person name="Toshchakov S.V."/>
            <person name="Korzhenkov A."/>
            <person name="Samarov N.I."/>
            <person name="Kublanov I.V."/>
            <person name="Muntyan M.S."/>
            <person name="Sorokin D.Y."/>
        </authorList>
    </citation>
    <scope>NUCLEOTIDE SEQUENCE [LARGE SCALE GENOMIC DNA]</scope>
    <source>
        <strain evidence="9 10">Omega</strain>
    </source>
</reference>
<protein>
    <submittedName>
        <fullName evidence="9">Lipoprotein-releasing system ATP-binding protein</fullName>
    </submittedName>
</protein>
<dbReference type="InterPro" id="IPR003439">
    <property type="entry name" value="ABC_transporter-like_ATP-bd"/>
</dbReference>
<sequence>MEPILYARDLKKSYEEKGSGEKLEVLKGVNIDIAANEIVAIVGASGSGKSTLLHLLGGLDRADSGDVFFRGTNMSTLNTAALAGFRNKNMGFVFQFHHLLPEFSALENVMMPALIGNHFAEKRNERAEMLLGQFGLAKRGHHRPSELSGGEQQRVAVARALMNEPDLLLADEPTGNLDEHNTQTLLDQLFELRNALSITVVMVTHDRKIASRCDRVLRIEQGNIVAGEMNF</sequence>
<keyword evidence="5 9" id="KW-0067">ATP-binding</keyword>
<evidence type="ECO:0000259" key="8">
    <source>
        <dbReference type="PROSITE" id="PS50893"/>
    </source>
</evidence>
<dbReference type="Pfam" id="PF00005">
    <property type="entry name" value="ABC_tran"/>
    <property type="match status" value="1"/>
</dbReference>
<dbReference type="PROSITE" id="PS50893">
    <property type="entry name" value="ABC_TRANSPORTER_2"/>
    <property type="match status" value="1"/>
</dbReference>
<organism evidence="9 10">
    <name type="scientific">Cyclonatronum proteinivorum</name>
    <dbReference type="NCBI Taxonomy" id="1457365"/>
    <lineage>
        <taxon>Bacteria</taxon>
        <taxon>Pseudomonadati</taxon>
        <taxon>Balneolota</taxon>
        <taxon>Balneolia</taxon>
        <taxon>Balneolales</taxon>
        <taxon>Cyclonatronaceae</taxon>
        <taxon>Cyclonatronum</taxon>
    </lineage>
</organism>
<dbReference type="OrthoDB" id="1114670at2"/>
<dbReference type="PANTHER" id="PTHR42798">
    <property type="entry name" value="LIPOPROTEIN-RELEASING SYSTEM ATP-BINDING PROTEIN LOLD"/>
    <property type="match status" value="1"/>
</dbReference>
<keyword evidence="7" id="KW-0472">Membrane</keyword>
<evidence type="ECO:0000256" key="6">
    <source>
        <dbReference type="ARBA" id="ARBA00022967"/>
    </source>
</evidence>
<dbReference type="PANTHER" id="PTHR42798:SF2">
    <property type="entry name" value="ABC TRANSPORTER ATP-BINDING PROTEIN MG467-RELATED"/>
    <property type="match status" value="1"/>
</dbReference>
<keyword evidence="9" id="KW-0449">Lipoprotein</keyword>
<evidence type="ECO:0000256" key="1">
    <source>
        <dbReference type="ARBA" id="ARBA00005417"/>
    </source>
</evidence>
<dbReference type="PROSITE" id="PS00211">
    <property type="entry name" value="ABC_TRANSPORTER_1"/>
    <property type="match status" value="1"/>
</dbReference>
<keyword evidence="6" id="KW-1278">Translocase</keyword>
<keyword evidence="2" id="KW-0813">Transport</keyword>
<dbReference type="AlphaFoldDB" id="A0A345UKK7"/>
<keyword evidence="4" id="KW-0547">Nucleotide-binding</keyword>
<dbReference type="CDD" id="cd03255">
    <property type="entry name" value="ABC_MJ0796_LolCDE_FtsE"/>
    <property type="match status" value="1"/>
</dbReference>
<dbReference type="GO" id="GO:0016887">
    <property type="term" value="F:ATP hydrolysis activity"/>
    <property type="evidence" value="ECO:0007669"/>
    <property type="project" value="InterPro"/>
</dbReference>
<dbReference type="EMBL" id="CP027806">
    <property type="protein sequence ID" value="AXJ01009.1"/>
    <property type="molecule type" value="Genomic_DNA"/>
</dbReference>
<comment type="similarity">
    <text evidence="1">Belongs to the ABC transporter superfamily.</text>
</comment>
<dbReference type="FunFam" id="3.40.50.300:FF:000230">
    <property type="entry name" value="Lipoprotein-releasing system ATP-binding protein LolD"/>
    <property type="match status" value="1"/>
</dbReference>
<accession>A0A345UKK7</accession>
<dbReference type="InterPro" id="IPR027417">
    <property type="entry name" value="P-loop_NTPase"/>
</dbReference>
<dbReference type="InterPro" id="IPR003593">
    <property type="entry name" value="AAA+_ATPase"/>
</dbReference>
<proteinExistence type="inferred from homology"/>
<dbReference type="SMART" id="SM00382">
    <property type="entry name" value="AAA"/>
    <property type="match status" value="1"/>
</dbReference>
<evidence type="ECO:0000256" key="7">
    <source>
        <dbReference type="ARBA" id="ARBA00023136"/>
    </source>
</evidence>
<dbReference type="InterPro" id="IPR017871">
    <property type="entry name" value="ABC_transporter-like_CS"/>
</dbReference>
<dbReference type="Proteomes" id="UP000254808">
    <property type="component" value="Chromosome"/>
</dbReference>
<feature type="domain" description="ABC transporter" evidence="8">
    <location>
        <begin position="5"/>
        <end position="229"/>
    </location>
</feature>
<dbReference type="RefSeq" id="WP_114984246.1">
    <property type="nucleotide sequence ID" value="NZ_CP027806.1"/>
</dbReference>
<dbReference type="InterPro" id="IPR017911">
    <property type="entry name" value="MacB-like_ATP-bd"/>
</dbReference>
<dbReference type="GO" id="GO:0005524">
    <property type="term" value="F:ATP binding"/>
    <property type="evidence" value="ECO:0007669"/>
    <property type="project" value="UniProtKB-KW"/>
</dbReference>
<keyword evidence="10" id="KW-1185">Reference proteome</keyword>
<evidence type="ECO:0000313" key="10">
    <source>
        <dbReference type="Proteomes" id="UP000254808"/>
    </source>
</evidence>
<name>A0A345UKK7_9BACT</name>